<dbReference type="SUPFAM" id="SSF52096">
    <property type="entry name" value="ClpP/crotonase"/>
    <property type="match status" value="1"/>
</dbReference>
<dbReference type="InterPro" id="IPR053545">
    <property type="entry name" value="Enoyl-CoA_hydratase-like"/>
</dbReference>
<evidence type="ECO:0000313" key="1">
    <source>
        <dbReference type="EMBL" id="MFB9476359.1"/>
    </source>
</evidence>
<sequence length="221" mass="22593">MVSPGPATLRIDGARPLTPDVVAEVNAACDAAVQHGMLVVHVTGAPGDGWLSGVTVASVSKWERALRALERLPLPTLAIARGDCGGLALDAFLAADHRVAIGRPRLVLPVSAGATWPGMALYRLAQHGGGAAAVRRAALFGTPIGLEDALAAHLIDAVAADEEEAVAVAGRYGAGIAGPELAIRRQLLLEAPTVGFEEALGVHLSACERALRRTTAEGSTS</sequence>
<evidence type="ECO:0000313" key="2">
    <source>
        <dbReference type="Proteomes" id="UP001589568"/>
    </source>
</evidence>
<name>A0ABV5P1B2_9ACTN</name>
<reference evidence="1 2" key="1">
    <citation type="submission" date="2024-09" db="EMBL/GenBank/DDBJ databases">
        <authorList>
            <person name="Sun Q."/>
            <person name="Mori K."/>
        </authorList>
    </citation>
    <scope>NUCLEOTIDE SEQUENCE [LARGE SCALE GENOMIC DNA]</scope>
    <source>
        <strain evidence="1 2">JCM 3324</strain>
    </source>
</reference>
<dbReference type="InterPro" id="IPR029045">
    <property type="entry name" value="ClpP/crotonase-like_dom_sf"/>
</dbReference>
<dbReference type="GO" id="GO:0004300">
    <property type="term" value="F:enoyl-CoA hydratase activity"/>
    <property type="evidence" value="ECO:0007669"/>
    <property type="project" value="UniProtKB-EC"/>
</dbReference>
<dbReference type="EMBL" id="JBHMCF010000049">
    <property type="protein sequence ID" value="MFB9476359.1"/>
    <property type="molecule type" value="Genomic_DNA"/>
</dbReference>
<dbReference type="Proteomes" id="UP001589568">
    <property type="component" value="Unassembled WGS sequence"/>
</dbReference>
<keyword evidence="1" id="KW-0456">Lyase</keyword>
<dbReference type="NCBIfam" id="NF042431">
    <property type="entry name" value="EnCoAhydt_DpgB"/>
    <property type="match status" value="1"/>
</dbReference>
<comment type="caution">
    <text evidence="1">The sequence shown here is derived from an EMBL/GenBank/DDBJ whole genome shotgun (WGS) entry which is preliminary data.</text>
</comment>
<gene>
    <name evidence="1" type="primary">dpgB</name>
    <name evidence="1" type="ORF">ACFFR3_43270</name>
</gene>
<dbReference type="Gene3D" id="3.90.226.10">
    <property type="entry name" value="2-enoyl-CoA Hydratase, Chain A, domain 1"/>
    <property type="match status" value="1"/>
</dbReference>
<keyword evidence="2" id="KW-1185">Reference proteome</keyword>
<accession>A0ABV5P1B2</accession>
<organism evidence="1 2">
    <name type="scientific">Nonomuraea salmonea</name>
    <dbReference type="NCBI Taxonomy" id="46181"/>
    <lineage>
        <taxon>Bacteria</taxon>
        <taxon>Bacillati</taxon>
        <taxon>Actinomycetota</taxon>
        <taxon>Actinomycetes</taxon>
        <taxon>Streptosporangiales</taxon>
        <taxon>Streptosporangiaceae</taxon>
        <taxon>Nonomuraea</taxon>
    </lineage>
</organism>
<dbReference type="RefSeq" id="WP_364383229.1">
    <property type="nucleotide sequence ID" value="NZ_JBHMCF010000049.1"/>
</dbReference>
<protein>
    <submittedName>
        <fullName evidence="1">Enoyl-CoA-hydratase DpgB</fullName>
        <ecNumber evidence="1">4.2.1.17</ecNumber>
    </submittedName>
</protein>
<dbReference type="EC" id="4.2.1.17" evidence="1"/>
<proteinExistence type="predicted"/>